<dbReference type="GO" id="GO:0006284">
    <property type="term" value="P:base-excision repair"/>
    <property type="evidence" value="ECO:0007669"/>
    <property type="project" value="TreeGrafter"/>
</dbReference>
<dbReference type="PANTHER" id="PTHR22748">
    <property type="entry name" value="AP ENDONUCLEASE"/>
    <property type="match status" value="1"/>
</dbReference>
<dbReference type="InterPro" id="IPR036691">
    <property type="entry name" value="Endo/exonu/phosph_ase_sf"/>
</dbReference>
<dbReference type="InterPro" id="IPR004808">
    <property type="entry name" value="AP_endonuc_1"/>
</dbReference>
<comment type="similarity">
    <text evidence="2">Belongs to the DNA repair enzymes AP/ExoA family.</text>
</comment>
<protein>
    <recommendedName>
        <fullName evidence="6">Endonuclease/exonuclease/phosphatase domain-containing protein</fullName>
    </recommendedName>
</protein>
<dbReference type="Pfam" id="PF03372">
    <property type="entry name" value="Exo_endo_phos"/>
    <property type="match status" value="1"/>
</dbReference>
<dbReference type="Proteomes" id="UP000823388">
    <property type="component" value="Chromosome 7K"/>
</dbReference>
<dbReference type="Gene3D" id="3.60.10.10">
    <property type="entry name" value="Endonuclease/exonuclease/phosphatase"/>
    <property type="match status" value="1"/>
</dbReference>
<sequence length="198" mass="21997">GLNGAGRRRVVRDLISDHHANVVCLQETKLQEVNDRIIAETLGPQFIGAYAFLPAAGTCGGVIIACSVDAFLLQDVTVDQFTVSANITCRADGRMWSLTGVYGPQDDLGKRQFMDALVAMKQHMLPAWTIMGDFNLIYRACDKSNNRIKIRLINGFKDSPTLTKIDHIFFNKEWEFLYPTCSLQALASSMSDHCPLLV</sequence>
<evidence type="ECO:0000259" key="6">
    <source>
        <dbReference type="Pfam" id="PF03372"/>
    </source>
</evidence>
<dbReference type="GO" id="GO:0008311">
    <property type="term" value="F:double-stranded DNA 3'-5' DNA exonuclease activity"/>
    <property type="evidence" value="ECO:0007669"/>
    <property type="project" value="TreeGrafter"/>
</dbReference>
<keyword evidence="3" id="KW-0479">Metal-binding</keyword>
<feature type="non-terminal residue" evidence="7">
    <location>
        <position position="1"/>
    </location>
</feature>
<evidence type="ECO:0000256" key="5">
    <source>
        <dbReference type="ARBA" id="ARBA00022842"/>
    </source>
</evidence>
<dbReference type="SUPFAM" id="SSF56219">
    <property type="entry name" value="DNase I-like"/>
    <property type="match status" value="1"/>
</dbReference>
<evidence type="ECO:0000256" key="2">
    <source>
        <dbReference type="ARBA" id="ARBA00007092"/>
    </source>
</evidence>
<dbReference type="InterPro" id="IPR005135">
    <property type="entry name" value="Endo/exonuclease/phosphatase"/>
</dbReference>
<dbReference type="GO" id="GO:0046872">
    <property type="term" value="F:metal ion binding"/>
    <property type="evidence" value="ECO:0007669"/>
    <property type="project" value="UniProtKB-KW"/>
</dbReference>
<keyword evidence="5" id="KW-0460">Magnesium</keyword>
<evidence type="ECO:0000313" key="7">
    <source>
        <dbReference type="EMBL" id="KAG2571912.1"/>
    </source>
</evidence>
<keyword evidence="8" id="KW-1185">Reference proteome</keyword>
<gene>
    <name evidence="7" type="ORF">PVAP13_7KG120810</name>
</gene>
<accession>A0A8T0QH80</accession>
<keyword evidence="4" id="KW-0378">Hydrolase</keyword>
<feature type="domain" description="Endonuclease/exonuclease/phosphatase" evidence="6">
    <location>
        <begin position="6"/>
        <end position="193"/>
    </location>
</feature>
<proteinExistence type="inferred from homology"/>
<organism evidence="7 8">
    <name type="scientific">Panicum virgatum</name>
    <name type="common">Blackwell switchgrass</name>
    <dbReference type="NCBI Taxonomy" id="38727"/>
    <lineage>
        <taxon>Eukaryota</taxon>
        <taxon>Viridiplantae</taxon>
        <taxon>Streptophyta</taxon>
        <taxon>Embryophyta</taxon>
        <taxon>Tracheophyta</taxon>
        <taxon>Spermatophyta</taxon>
        <taxon>Magnoliopsida</taxon>
        <taxon>Liliopsida</taxon>
        <taxon>Poales</taxon>
        <taxon>Poaceae</taxon>
        <taxon>PACMAD clade</taxon>
        <taxon>Panicoideae</taxon>
        <taxon>Panicodae</taxon>
        <taxon>Paniceae</taxon>
        <taxon>Panicinae</taxon>
        <taxon>Panicum</taxon>
        <taxon>Panicum sect. Hiantes</taxon>
    </lineage>
</organism>
<name>A0A8T0QH80_PANVG</name>
<reference evidence="7" key="1">
    <citation type="submission" date="2020-05" db="EMBL/GenBank/DDBJ databases">
        <title>WGS assembly of Panicum virgatum.</title>
        <authorList>
            <person name="Lovell J.T."/>
            <person name="Jenkins J."/>
            <person name="Shu S."/>
            <person name="Juenger T.E."/>
            <person name="Schmutz J."/>
        </authorList>
    </citation>
    <scope>NUCLEOTIDE SEQUENCE</scope>
    <source>
        <strain evidence="7">AP13</strain>
    </source>
</reference>
<evidence type="ECO:0000256" key="1">
    <source>
        <dbReference type="ARBA" id="ARBA00001946"/>
    </source>
</evidence>
<evidence type="ECO:0000256" key="4">
    <source>
        <dbReference type="ARBA" id="ARBA00022801"/>
    </source>
</evidence>
<dbReference type="GO" id="GO:0005634">
    <property type="term" value="C:nucleus"/>
    <property type="evidence" value="ECO:0007669"/>
    <property type="project" value="TreeGrafter"/>
</dbReference>
<dbReference type="GO" id="GO:0008081">
    <property type="term" value="F:phosphoric diester hydrolase activity"/>
    <property type="evidence" value="ECO:0007669"/>
    <property type="project" value="TreeGrafter"/>
</dbReference>
<dbReference type="PANTHER" id="PTHR22748:SF19">
    <property type="entry name" value="ENDONUCLEASE_EXONUCLEASE_PHOSPHATASE DOMAIN-CONTAINING PROTEIN"/>
    <property type="match status" value="1"/>
</dbReference>
<comment type="caution">
    <text evidence="7">The sequence shown here is derived from an EMBL/GenBank/DDBJ whole genome shotgun (WGS) entry which is preliminary data.</text>
</comment>
<evidence type="ECO:0000313" key="8">
    <source>
        <dbReference type="Proteomes" id="UP000823388"/>
    </source>
</evidence>
<feature type="non-terminal residue" evidence="7">
    <location>
        <position position="198"/>
    </location>
</feature>
<evidence type="ECO:0000256" key="3">
    <source>
        <dbReference type="ARBA" id="ARBA00022723"/>
    </source>
</evidence>
<comment type="cofactor">
    <cofactor evidence="1">
        <name>Mg(2+)</name>
        <dbReference type="ChEBI" id="CHEBI:18420"/>
    </cofactor>
</comment>
<dbReference type="AlphaFoldDB" id="A0A8T0QH80"/>
<dbReference type="GO" id="GO:0003906">
    <property type="term" value="F:DNA-(apurinic or apyrimidinic site) endonuclease activity"/>
    <property type="evidence" value="ECO:0007669"/>
    <property type="project" value="TreeGrafter"/>
</dbReference>
<dbReference type="EMBL" id="CM029049">
    <property type="protein sequence ID" value="KAG2571912.1"/>
    <property type="molecule type" value="Genomic_DNA"/>
</dbReference>